<dbReference type="Gene3D" id="3.30.420.40">
    <property type="match status" value="2"/>
</dbReference>
<dbReference type="AlphaFoldDB" id="A0A318K252"/>
<dbReference type="InterPro" id="IPR036388">
    <property type="entry name" value="WH-like_DNA-bd_sf"/>
</dbReference>
<dbReference type="InterPro" id="IPR001845">
    <property type="entry name" value="HTH_ArsR_DNA-bd_dom"/>
</dbReference>
<dbReference type="PANTHER" id="PTHR18964">
    <property type="entry name" value="ROK (REPRESSOR, ORF, KINASE) FAMILY"/>
    <property type="match status" value="1"/>
</dbReference>
<dbReference type="OrthoDB" id="3189808at2"/>
<sequence>MSRVGNPQLLRTMNERLLLDYLRVSGPASRGELAKASGLSKPTVSAALSGLEQAGLVELVGSLSGRPGPTTALYDVNVRAGVVAGVDIGRNWIRLAIADLRGEFIGRRDVRNTARSAADLVRRVRALADEVAAEAGIDWSAVHYAVIGSPGVLNPSTGRLDYAQNLPGWGRAGLVGQLRDALAVESTIENDINLAAVGELTFGAGAGVRNFVLISIGTGVGMGIVINGELYVGNTGAAGEVSFLPASEVDAPPLDARERGMTETVAAAGGVARAAEQAGLAGASAKEIFAAAAAGDSRAQAVVESEGRRIGALITAVAAILDPELVVLSGGIGNNLDLLGDAIARRMAELGPLHPRIVASTLGDDGVLTGAVSRALSVARDRLFERRSAGA</sequence>
<dbReference type="InterPro" id="IPR036390">
    <property type="entry name" value="WH_DNA-bd_sf"/>
</dbReference>
<dbReference type="SMART" id="SM00418">
    <property type="entry name" value="HTH_ARSR"/>
    <property type="match status" value="1"/>
</dbReference>
<dbReference type="CDD" id="cd00090">
    <property type="entry name" value="HTH_ARSR"/>
    <property type="match status" value="1"/>
</dbReference>
<comment type="similarity">
    <text evidence="1">Belongs to the ROK (NagC/XylR) family.</text>
</comment>
<dbReference type="PANTHER" id="PTHR18964:SF149">
    <property type="entry name" value="BIFUNCTIONAL UDP-N-ACETYLGLUCOSAMINE 2-EPIMERASE_N-ACETYLMANNOSAMINE KINASE"/>
    <property type="match status" value="1"/>
</dbReference>
<comment type="caution">
    <text evidence="3">The sequence shown here is derived from an EMBL/GenBank/DDBJ whole genome shotgun (WGS) entry which is preliminary data.</text>
</comment>
<dbReference type="SUPFAM" id="SSF46785">
    <property type="entry name" value="Winged helix' DNA-binding domain"/>
    <property type="match status" value="1"/>
</dbReference>
<dbReference type="InterPro" id="IPR011991">
    <property type="entry name" value="ArsR-like_HTH"/>
</dbReference>
<protein>
    <submittedName>
        <fullName evidence="3">Putative NBD/HSP70 family sugar kinase</fullName>
    </submittedName>
</protein>
<keyword evidence="4" id="KW-1185">Reference proteome</keyword>
<evidence type="ECO:0000313" key="3">
    <source>
        <dbReference type="EMBL" id="PXX61564.1"/>
    </source>
</evidence>
<organism evidence="3 4">
    <name type="scientific">Nocardia tenerifensis</name>
    <dbReference type="NCBI Taxonomy" id="228006"/>
    <lineage>
        <taxon>Bacteria</taxon>
        <taxon>Bacillati</taxon>
        <taxon>Actinomycetota</taxon>
        <taxon>Actinomycetes</taxon>
        <taxon>Mycobacteriales</taxon>
        <taxon>Nocardiaceae</taxon>
        <taxon>Nocardia</taxon>
    </lineage>
</organism>
<name>A0A318K252_9NOCA</name>
<dbReference type="RefSeq" id="WP_040732486.1">
    <property type="nucleotide sequence ID" value="NZ_QJKF01000008.1"/>
</dbReference>
<reference evidence="3 4" key="1">
    <citation type="submission" date="2018-05" db="EMBL/GenBank/DDBJ databases">
        <title>Genomic Encyclopedia of Type Strains, Phase IV (KMG-IV): sequencing the most valuable type-strain genomes for metagenomic binning, comparative biology and taxonomic classification.</title>
        <authorList>
            <person name="Goeker M."/>
        </authorList>
    </citation>
    <scope>NUCLEOTIDE SEQUENCE [LARGE SCALE GENOMIC DNA]</scope>
    <source>
        <strain evidence="3 4">DSM 44704</strain>
    </source>
</reference>
<dbReference type="Gene3D" id="1.10.10.10">
    <property type="entry name" value="Winged helix-like DNA-binding domain superfamily/Winged helix DNA-binding domain"/>
    <property type="match status" value="1"/>
</dbReference>
<dbReference type="SUPFAM" id="SSF53067">
    <property type="entry name" value="Actin-like ATPase domain"/>
    <property type="match status" value="1"/>
</dbReference>
<dbReference type="EMBL" id="QJKF01000008">
    <property type="protein sequence ID" value="PXX61564.1"/>
    <property type="molecule type" value="Genomic_DNA"/>
</dbReference>
<dbReference type="Pfam" id="PF12802">
    <property type="entry name" value="MarR_2"/>
    <property type="match status" value="1"/>
</dbReference>
<feature type="domain" description="HTH arsR-type" evidence="2">
    <location>
        <begin position="8"/>
        <end position="87"/>
    </location>
</feature>
<evidence type="ECO:0000313" key="4">
    <source>
        <dbReference type="Proteomes" id="UP000247569"/>
    </source>
</evidence>
<keyword evidence="3" id="KW-0808">Transferase</keyword>
<evidence type="ECO:0000256" key="1">
    <source>
        <dbReference type="ARBA" id="ARBA00006479"/>
    </source>
</evidence>
<dbReference type="GO" id="GO:0003700">
    <property type="term" value="F:DNA-binding transcription factor activity"/>
    <property type="evidence" value="ECO:0007669"/>
    <property type="project" value="InterPro"/>
</dbReference>
<dbReference type="Proteomes" id="UP000247569">
    <property type="component" value="Unassembled WGS sequence"/>
</dbReference>
<accession>A0A318K252</accession>
<gene>
    <name evidence="3" type="ORF">DFR70_108122</name>
</gene>
<keyword evidence="3" id="KW-0418">Kinase</keyword>
<dbReference type="CDD" id="cd23763">
    <property type="entry name" value="ASKHA_ATPase_ROK"/>
    <property type="match status" value="1"/>
</dbReference>
<dbReference type="InterPro" id="IPR000835">
    <property type="entry name" value="HTH_MarR-typ"/>
</dbReference>
<evidence type="ECO:0000259" key="2">
    <source>
        <dbReference type="SMART" id="SM00418"/>
    </source>
</evidence>
<dbReference type="InterPro" id="IPR000600">
    <property type="entry name" value="ROK"/>
</dbReference>
<dbReference type="Pfam" id="PF00480">
    <property type="entry name" value="ROK"/>
    <property type="match status" value="1"/>
</dbReference>
<dbReference type="GO" id="GO:0016301">
    <property type="term" value="F:kinase activity"/>
    <property type="evidence" value="ECO:0007669"/>
    <property type="project" value="UniProtKB-KW"/>
</dbReference>
<dbReference type="InterPro" id="IPR043129">
    <property type="entry name" value="ATPase_NBD"/>
</dbReference>
<proteinExistence type="inferred from homology"/>